<dbReference type="GO" id="GO:0005524">
    <property type="term" value="F:ATP binding"/>
    <property type="evidence" value="ECO:0007669"/>
    <property type="project" value="InterPro"/>
</dbReference>
<dbReference type="RefSeq" id="WP_170034411.1">
    <property type="nucleotide sequence ID" value="NZ_JABDTL010000001.1"/>
</dbReference>
<dbReference type="Gene3D" id="3.30.1490.20">
    <property type="entry name" value="ATP-grasp fold, A domain"/>
    <property type="match status" value="1"/>
</dbReference>
<evidence type="ECO:0000259" key="2">
    <source>
        <dbReference type="Pfam" id="PF00391"/>
    </source>
</evidence>
<sequence>MHALLEFPDPAATETAVSGGKGASLARLTQGGFGVPTGVIVPAESYRAFLATIPGLAELIAALTPEDATRLHAQCADIRTRLTGSPLPPAVDAALRERLPALLAGGRVSVRSSATLEDLVGAAFAGQHDTYLNVADVDDVIDAVRRCFASLWEDRAVRYRHEKGFAPDAAAMAVVIQRMVRSEVAGVAFSMNPITGALDQVVVNAAYGLGETVVSGEGGIDQFVLAKRTGDVIEQSISAKEHALVGGENGTERVAVDAERANASCLSEADLRALADMVRRVERFYAFPQDVEWALAEGDLHLLQSRPVTEFPERWTRDESAERFPSPVTPLTWDFTMDGFHESLTYSLELMGLPPFRGAWFDRFDGYVYGNQTAVQLFTAGQQVSFESMDELRGMRETLVEQYRWVQELPVTWARDLDRYLLALGRLGAVQLPALTDEQVWRQMRDIDALGRAYFLPNIAISITHGILHRTLYRLVHLLAGAEKAPVLYDALNSFSELKTSLVNGDLYRLYRLAVAEPALSSLLRDTDRRRVWDDRLLENYPRFLSAFRRFLDDHGHREVEFDTYVPTWSGQPWVVLENLRLMLMQGDVPDPATREGDLRARQSAAEREFLAAVPEELRNFSAELLRLARAYTALDDLEHYQTTRLNPLSRAAAVELGARLVKRGVLPVAEDVFFLRKRTLQRLMEEGAGDADATAEAAENRAAYEQQRATQPPRVWGQDNAPPPEGALRGLPGSPGAAEGPVCLVHGVEDFARFVPGSVLVARTTNPAWTPLFYSAVAVITESGGPLSHGAVTAREVGIPAVMAVHGALSALRDGEVVRVNGTQGAVSRL</sequence>
<keyword evidence="4" id="KW-0670">Pyruvate</keyword>
<evidence type="ECO:0000313" key="4">
    <source>
        <dbReference type="EMBL" id="MBB6070578.1"/>
    </source>
</evidence>
<dbReference type="Proteomes" id="UP000582837">
    <property type="component" value="Unassembled WGS sequence"/>
</dbReference>
<feature type="domain" description="PEP-utilising enzyme mobile" evidence="2">
    <location>
        <begin position="757"/>
        <end position="826"/>
    </location>
</feature>
<keyword evidence="4" id="KW-0808">Transferase</keyword>
<dbReference type="Pfam" id="PF01326">
    <property type="entry name" value="PPDK_N"/>
    <property type="match status" value="1"/>
</dbReference>
<evidence type="ECO:0000256" key="1">
    <source>
        <dbReference type="SAM" id="MobiDB-lite"/>
    </source>
</evidence>
<dbReference type="SUPFAM" id="SSF56059">
    <property type="entry name" value="Glutathione synthetase ATP-binding domain-like"/>
    <property type="match status" value="1"/>
</dbReference>
<dbReference type="PANTHER" id="PTHR43615:SF1">
    <property type="entry name" value="PPDK_N DOMAIN-CONTAINING PROTEIN"/>
    <property type="match status" value="1"/>
</dbReference>
<dbReference type="PANTHER" id="PTHR43615">
    <property type="entry name" value="PHOSPHOENOLPYRUVATE SYNTHASE-RELATED"/>
    <property type="match status" value="1"/>
</dbReference>
<dbReference type="Gene3D" id="3.30.470.20">
    <property type="entry name" value="ATP-grasp fold, B domain"/>
    <property type="match status" value="1"/>
</dbReference>
<dbReference type="InterPro" id="IPR013815">
    <property type="entry name" value="ATP_grasp_subdomain_1"/>
</dbReference>
<dbReference type="Pfam" id="PF00391">
    <property type="entry name" value="PEP-utilizers"/>
    <property type="match status" value="1"/>
</dbReference>
<feature type="domain" description="Pyruvate phosphate dikinase AMP/ATP-binding" evidence="3">
    <location>
        <begin position="19"/>
        <end position="314"/>
    </location>
</feature>
<dbReference type="InterPro" id="IPR002192">
    <property type="entry name" value="PPDK_AMP/ATP-bd"/>
</dbReference>
<comment type="caution">
    <text evidence="4">The sequence shown here is derived from an EMBL/GenBank/DDBJ whole genome shotgun (WGS) entry which is preliminary data.</text>
</comment>
<evidence type="ECO:0000313" key="5">
    <source>
        <dbReference type="Proteomes" id="UP000582837"/>
    </source>
</evidence>
<organism evidence="4 5">
    <name type="scientific">Longimicrobium terrae</name>
    <dbReference type="NCBI Taxonomy" id="1639882"/>
    <lineage>
        <taxon>Bacteria</taxon>
        <taxon>Pseudomonadati</taxon>
        <taxon>Gemmatimonadota</taxon>
        <taxon>Longimicrobiia</taxon>
        <taxon>Longimicrobiales</taxon>
        <taxon>Longimicrobiaceae</taxon>
        <taxon>Longimicrobium</taxon>
    </lineage>
</organism>
<dbReference type="EMBL" id="JACHIA010000005">
    <property type="protein sequence ID" value="MBB6070578.1"/>
    <property type="molecule type" value="Genomic_DNA"/>
</dbReference>
<dbReference type="InterPro" id="IPR051549">
    <property type="entry name" value="PEP_Utilizing_Enz"/>
</dbReference>
<dbReference type="Gene3D" id="3.50.30.10">
    <property type="entry name" value="Phosphohistidine domain"/>
    <property type="match status" value="1"/>
</dbReference>
<feature type="compositionally biased region" description="Low complexity" evidence="1">
    <location>
        <begin position="691"/>
        <end position="710"/>
    </location>
</feature>
<reference evidence="4 5" key="1">
    <citation type="submission" date="2020-08" db="EMBL/GenBank/DDBJ databases">
        <title>Genomic Encyclopedia of Type Strains, Phase IV (KMG-IV): sequencing the most valuable type-strain genomes for metagenomic binning, comparative biology and taxonomic classification.</title>
        <authorList>
            <person name="Goeker M."/>
        </authorList>
    </citation>
    <scope>NUCLEOTIDE SEQUENCE [LARGE SCALE GENOMIC DNA]</scope>
    <source>
        <strain evidence="4 5">DSM 29007</strain>
    </source>
</reference>
<evidence type="ECO:0000259" key="3">
    <source>
        <dbReference type="Pfam" id="PF01326"/>
    </source>
</evidence>
<dbReference type="AlphaFoldDB" id="A0A841GXW1"/>
<proteinExistence type="predicted"/>
<dbReference type="EC" id="2.7.9.2" evidence="4"/>
<keyword evidence="4" id="KW-0418">Kinase</keyword>
<name>A0A841GXW1_9BACT</name>
<dbReference type="InterPro" id="IPR036637">
    <property type="entry name" value="Phosphohistidine_dom_sf"/>
</dbReference>
<dbReference type="InterPro" id="IPR008279">
    <property type="entry name" value="PEP-util_enz_mobile_dom"/>
</dbReference>
<keyword evidence="5" id="KW-1185">Reference proteome</keyword>
<dbReference type="SUPFAM" id="SSF52009">
    <property type="entry name" value="Phosphohistidine domain"/>
    <property type="match status" value="1"/>
</dbReference>
<accession>A0A841GXW1</accession>
<protein>
    <submittedName>
        <fullName evidence="4">Pyruvate,water dikinase</fullName>
        <ecNumber evidence="4">2.7.9.2</ecNumber>
    </submittedName>
</protein>
<feature type="region of interest" description="Disordered" evidence="1">
    <location>
        <begin position="690"/>
        <end position="734"/>
    </location>
</feature>
<dbReference type="GO" id="GO:0008986">
    <property type="term" value="F:pyruvate, water dikinase activity"/>
    <property type="evidence" value="ECO:0007669"/>
    <property type="project" value="UniProtKB-EC"/>
</dbReference>
<gene>
    <name evidence="4" type="ORF">HNQ61_002199</name>
</gene>